<feature type="region of interest" description="Disordered" evidence="4">
    <location>
        <begin position="159"/>
        <end position="188"/>
    </location>
</feature>
<keyword evidence="1" id="KW-0805">Transcription regulation</keyword>
<evidence type="ECO:0000256" key="1">
    <source>
        <dbReference type="ARBA" id="ARBA00023015"/>
    </source>
</evidence>
<dbReference type="PROSITE" id="PS01117">
    <property type="entry name" value="HTH_MARR_1"/>
    <property type="match status" value="1"/>
</dbReference>
<organism evidence="6 7">
    <name type="scientific">Acidovorax delafieldii 2AN</name>
    <dbReference type="NCBI Taxonomy" id="573060"/>
    <lineage>
        <taxon>Bacteria</taxon>
        <taxon>Pseudomonadati</taxon>
        <taxon>Pseudomonadota</taxon>
        <taxon>Betaproteobacteria</taxon>
        <taxon>Burkholderiales</taxon>
        <taxon>Comamonadaceae</taxon>
        <taxon>Acidovorax</taxon>
    </lineage>
</organism>
<dbReference type="PANTHER" id="PTHR33164">
    <property type="entry name" value="TRANSCRIPTIONAL REGULATOR, MARR FAMILY"/>
    <property type="match status" value="1"/>
</dbReference>
<evidence type="ECO:0000313" key="6">
    <source>
        <dbReference type="EMBL" id="EER59026.1"/>
    </source>
</evidence>
<proteinExistence type="predicted"/>
<feature type="compositionally biased region" description="Low complexity" evidence="4">
    <location>
        <begin position="172"/>
        <end position="188"/>
    </location>
</feature>
<dbReference type="SMART" id="SM00347">
    <property type="entry name" value="HTH_MARR"/>
    <property type="match status" value="1"/>
</dbReference>
<evidence type="ECO:0000256" key="4">
    <source>
        <dbReference type="SAM" id="MobiDB-lite"/>
    </source>
</evidence>
<dbReference type="InterPro" id="IPR036390">
    <property type="entry name" value="WH_DNA-bd_sf"/>
</dbReference>
<dbReference type="PROSITE" id="PS50995">
    <property type="entry name" value="HTH_MARR_2"/>
    <property type="match status" value="1"/>
</dbReference>
<dbReference type="GO" id="GO:0003677">
    <property type="term" value="F:DNA binding"/>
    <property type="evidence" value="ECO:0007669"/>
    <property type="project" value="UniProtKB-KW"/>
</dbReference>
<reference evidence="6 7" key="1">
    <citation type="submission" date="2009-05" db="EMBL/GenBank/DDBJ databases">
        <title>The draft genome of Acidovorax delafieldii 2AN.</title>
        <authorList>
            <consortium name="US DOE Joint Genome Institute (JGI-PGF)"/>
            <person name="Lucas S."/>
            <person name="Copeland A."/>
            <person name="Lapidus A."/>
            <person name="Glavina del Rio T."/>
            <person name="Tice H."/>
            <person name="Bruce D."/>
            <person name="Goodwin L."/>
            <person name="Pitluck S."/>
            <person name="Larimer F."/>
            <person name="Land M.L."/>
            <person name="Hauser L."/>
            <person name="Shelobolina E.S."/>
            <person name="Picardal F."/>
            <person name="Roden E."/>
            <person name="Emerson D."/>
        </authorList>
    </citation>
    <scope>NUCLEOTIDE SEQUENCE [LARGE SCALE GENOMIC DNA]</scope>
    <source>
        <strain evidence="6 7">2AN</strain>
    </source>
</reference>
<gene>
    <name evidence="6" type="ORF">AcdelDRAFT_3400</name>
</gene>
<dbReference type="PATRIC" id="fig|573060.9.peg.1610"/>
<comment type="caution">
    <text evidence="6">The sequence shown here is derived from an EMBL/GenBank/DDBJ whole genome shotgun (WGS) entry which is preliminary data.</text>
</comment>
<dbReference type="PANTHER" id="PTHR33164:SF43">
    <property type="entry name" value="HTH-TYPE TRANSCRIPTIONAL REPRESSOR YETL"/>
    <property type="match status" value="1"/>
</dbReference>
<dbReference type="Gene3D" id="1.10.10.10">
    <property type="entry name" value="Winged helix-like DNA-binding domain superfamily/Winged helix DNA-binding domain"/>
    <property type="match status" value="1"/>
</dbReference>
<keyword evidence="2" id="KW-0238">DNA-binding</keyword>
<protein>
    <submittedName>
        <fullName evidence="6">Transcriptional regulator, MarR family</fullName>
    </submittedName>
</protein>
<dbReference type="InterPro" id="IPR023187">
    <property type="entry name" value="Tscrpt_reg_MarR-type_CS"/>
</dbReference>
<name>C5T920_ACIDE</name>
<evidence type="ECO:0000256" key="2">
    <source>
        <dbReference type="ARBA" id="ARBA00023125"/>
    </source>
</evidence>
<dbReference type="AlphaFoldDB" id="C5T920"/>
<dbReference type="Proteomes" id="UP000003856">
    <property type="component" value="Unassembled WGS sequence"/>
</dbReference>
<dbReference type="SUPFAM" id="SSF46785">
    <property type="entry name" value="Winged helix' DNA-binding domain"/>
    <property type="match status" value="1"/>
</dbReference>
<sequence length="188" mass="20692">MENPMLEAETAKMELANRLFFRLYQCANMLHKTGTRAVDAQGLTTQQWAVLGALSRPEAADGMSVGDLARYLMVSRQNLSGLISRMERDGHLGSAPDGRDRRSRRITMTDSGRGVWVNEAQPNIRRYYGQVLADFSVGDMAHTLHYLLKLLDNMQRLDGEGAASGEDDAEEAVGAKPARPALAAARRS</sequence>
<dbReference type="InterPro" id="IPR000835">
    <property type="entry name" value="HTH_MarR-typ"/>
</dbReference>
<accession>C5T920</accession>
<evidence type="ECO:0000313" key="7">
    <source>
        <dbReference type="Proteomes" id="UP000003856"/>
    </source>
</evidence>
<dbReference type="InterPro" id="IPR039422">
    <property type="entry name" value="MarR/SlyA-like"/>
</dbReference>
<dbReference type="Pfam" id="PF12802">
    <property type="entry name" value="MarR_2"/>
    <property type="match status" value="1"/>
</dbReference>
<dbReference type="GO" id="GO:0003700">
    <property type="term" value="F:DNA-binding transcription factor activity"/>
    <property type="evidence" value="ECO:0007669"/>
    <property type="project" value="InterPro"/>
</dbReference>
<dbReference type="EMBL" id="ACQT01000171">
    <property type="protein sequence ID" value="EER59026.1"/>
    <property type="molecule type" value="Genomic_DNA"/>
</dbReference>
<dbReference type="RefSeq" id="WP_005798917.1">
    <property type="nucleotide sequence ID" value="NZ_ACQT01000171.1"/>
</dbReference>
<dbReference type="GO" id="GO:0006950">
    <property type="term" value="P:response to stress"/>
    <property type="evidence" value="ECO:0007669"/>
    <property type="project" value="TreeGrafter"/>
</dbReference>
<keyword evidence="3" id="KW-0804">Transcription</keyword>
<keyword evidence="7" id="KW-1185">Reference proteome</keyword>
<feature type="domain" description="HTH marR-type" evidence="5">
    <location>
        <begin position="16"/>
        <end position="152"/>
    </location>
</feature>
<dbReference type="InterPro" id="IPR036388">
    <property type="entry name" value="WH-like_DNA-bd_sf"/>
</dbReference>
<evidence type="ECO:0000256" key="3">
    <source>
        <dbReference type="ARBA" id="ARBA00023163"/>
    </source>
</evidence>
<evidence type="ECO:0000259" key="5">
    <source>
        <dbReference type="PROSITE" id="PS50995"/>
    </source>
</evidence>